<proteinExistence type="predicted"/>
<protein>
    <submittedName>
        <fullName evidence="1">Uncharacterized protein</fullName>
    </submittedName>
</protein>
<accession>A0A517TZ97</accession>
<evidence type="ECO:0000313" key="1">
    <source>
        <dbReference type="EMBL" id="QDT73693.1"/>
    </source>
</evidence>
<evidence type="ECO:0000313" key="2">
    <source>
        <dbReference type="Proteomes" id="UP000317909"/>
    </source>
</evidence>
<keyword evidence="2" id="KW-1185">Reference proteome</keyword>
<name>A0A517TZ97_9BACT</name>
<dbReference type="RefSeq" id="WP_145433249.1">
    <property type="nucleotide sequence ID" value="NZ_CP036339.1"/>
</dbReference>
<gene>
    <name evidence="1" type="ORF">I41_28830</name>
</gene>
<dbReference type="EMBL" id="CP036339">
    <property type="protein sequence ID" value="QDT73693.1"/>
    <property type="molecule type" value="Genomic_DNA"/>
</dbReference>
<organism evidence="1 2">
    <name type="scientific">Lacipirellula limnantheis</name>
    <dbReference type="NCBI Taxonomy" id="2528024"/>
    <lineage>
        <taxon>Bacteria</taxon>
        <taxon>Pseudomonadati</taxon>
        <taxon>Planctomycetota</taxon>
        <taxon>Planctomycetia</taxon>
        <taxon>Pirellulales</taxon>
        <taxon>Lacipirellulaceae</taxon>
        <taxon>Lacipirellula</taxon>
    </lineage>
</organism>
<dbReference type="AlphaFoldDB" id="A0A517TZ97"/>
<sequence>MSRKNNEATPTAISIAERIVAALTVPDASSDVGTNDPGLRLIPSDIKKLEGQLLKSCSLESLQKSTYFEADAAGGMRLLSGLTTPGKSVLVVRTGPSRPPVIIVEDFPGPPMYLANFCLYDQETRRRREASGGALIAVEHLAEAIAWRQLGLGAVIIPAVVSPERFWGSVDKALPADSRAVKKMEDAWDGILAFQKTESEISRDEKKKAAKPKSGLGTILLAPTFDPMTWEPATERAQRMARSLRSLVGTTVKRSVSIAVWAPDNLAVWEKKSPSLTMLQSSLRKDLRTVEWLLGESGPPPAQHPLDLVKLRRRLENCTERTPEHERRAAAAAYREQFQQSFAWEPPAGQSASVLDALTPTLLRQLAAADAELALSTNANDPRRREAAVGELNKIGNLLLRVEGQRKGGGYGTRRGR</sequence>
<dbReference type="Proteomes" id="UP000317909">
    <property type="component" value="Chromosome"/>
</dbReference>
<reference evidence="1 2" key="1">
    <citation type="submission" date="2019-02" db="EMBL/GenBank/DDBJ databases">
        <title>Deep-cultivation of Planctomycetes and their phenomic and genomic characterization uncovers novel biology.</title>
        <authorList>
            <person name="Wiegand S."/>
            <person name="Jogler M."/>
            <person name="Boedeker C."/>
            <person name="Pinto D."/>
            <person name="Vollmers J."/>
            <person name="Rivas-Marin E."/>
            <person name="Kohn T."/>
            <person name="Peeters S.H."/>
            <person name="Heuer A."/>
            <person name="Rast P."/>
            <person name="Oberbeckmann S."/>
            <person name="Bunk B."/>
            <person name="Jeske O."/>
            <person name="Meyerdierks A."/>
            <person name="Storesund J.E."/>
            <person name="Kallscheuer N."/>
            <person name="Luecker S."/>
            <person name="Lage O.M."/>
            <person name="Pohl T."/>
            <person name="Merkel B.J."/>
            <person name="Hornburger P."/>
            <person name="Mueller R.-W."/>
            <person name="Bruemmer F."/>
            <person name="Labrenz M."/>
            <person name="Spormann A.M."/>
            <person name="Op den Camp H."/>
            <person name="Overmann J."/>
            <person name="Amann R."/>
            <person name="Jetten M.S.M."/>
            <person name="Mascher T."/>
            <person name="Medema M.H."/>
            <person name="Devos D.P."/>
            <person name="Kaster A.-K."/>
            <person name="Ovreas L."/>
            <person name="Rohde M."/>
            <person name="Galperin M.Y."/>
            <person name="Jogler C."/>
        </authorList>
    </citation>
    <scope>NUCLEOTIDE SEQUENCE [LARGE SCALE GENOMIC DNA]</scope>
    <source>
        <strain evidence="1 2">I41</strain>
    </source>
</reference>
<dbReference type="KEGG" id="llh:I41_28830"/>